<feature type="transmembrane region" description="Helical" evidence="2">
    <location>
        <begin position="107"/>
        <end position="127"/>
    </location>
</feature>
<evidence type="ECO:0000313" key="5">
    <source>
        <dbReference type="Proteomes" id="UP000015241"/>
    </source>
</evidence>
<feature type="region of interest" description="Disordered" evidence="1">
    <location>
        <begin position="272"/>
        <end position="304"/>
    </location>
</feature>
<dbReference type="InterPro" id="IPR045340">
    <property type="entry name" value="DUF6533"/>
</dbReference>
<accession>S8DV70</accession>
<name>S8DV70_FOMSC</name>
<reference evidence="4 5" key="1">
    <citation type="journal article" date="2012" name="Science">
        <title>The Paleozoic origin of enzymatic lignin decomposition reconstructed from 31 fungal genomes.</title>
        <authorList>
            <person name="Floudas D."/>
            <person name="Binder M."/>
            <person name="Riley R."/>
            <person name="Barry K."/>
            <person name="Blanchette R.A."/>
            <person name="Henrissat B."/>
            <person name="Martinez A.T."/>
            <person name="Otillar R."/>
            <person name="Spatafora J.W."/>
            <person name="Yadav J.S."/>
            <person name="Aerts A."/>
            <person name="Benoit I."/>
            <person name="Boyd A."/>
            <person name="Carlson A."/>
            <person name="Copeland A."/>
            <person name="Coutinho P.M."/>
            <person name="de Vries R.P."/>
            <person name="Ferreira P."/>
            <person name="Findley K."/>
            <person name="Foster B."/>
            <person name="Gaskell J."/>
            <person name="Glotzer D."/>
            <person name="Gorecki P."/>
            <person name="Heitman J."/>
            <person name="Hesse C."/>
            <person name="Hori C."/>
            <person name="Igarashi K."/>
            <person name="Jurgens J.A."/>
            <person name="Kallen N."/>
            <person name="Kersten P."/>
            <person name="Kohler A."/>
            <person name="Kuees U."/>
            <person name="Kumar T.K.A."/>
            <person name="Kuo A."/>
            <person name="LaButti K."/>
            <person name="Larrondo L.F."/>
            <person name="Lindquist E."/>
            <person name="Ling A."/>
            <person name="Lombard V."/>
            <person name="Lucas S."/>
            <person name="Lundell T."/>
            <person name="Martin R."/>
            <person name="McLaughlin D.J."/>
            <person name="Morgenstern I."/>
            <person name="Morin E."/>
            <person name="Murat C."/>
            <person name="Nagy L.G."/>
            <person name="Nolan M."/>
            <person name="Ohm R.A."/>
            <person name="Patyshakuliyeva A."/>
            <person name="Rokas A."/>
            <person name="Ruiz-Duenas F.J."/>
            <person name="Sabat G."/>
            <person name="Salamov A."/>
            <person name="Samejima M."/>
            <person name="Schmutz J."/>
            <person name="Slot J.C."/>
            <person name="St John F."/>
            <person name="Stenlid J."/>
            <person name="Sun H."/>
            <person name="Sun S."/>
            <person name="Syed K."/>
            <person name="Tsang A."/>
            <person name="Wiebenga A."/>
            <person name="Young D."/>
            <person name="Pisabarro A."/>
            <person name="Eastwood D.C."/>
            <person name="Martin F."/>
            <person name="Cullen D."/>
            <person name="Grigoriev I.V."/>
            <person name="Hibbett D.S."/>
        </authorList>
    </citation>
    <scope>NUCLEOTIDE SEQUENCE</scope>
    <source>
        <strain evidence="5">FP-58527</strain>
    </source>
</reference>
<dbReference type="Pfam" id="PF20151">
    <property type="entry name" value="DUF6533"/>
    <property type="match status" value="1"/>
</dbReference>
<dbReference type="Proteomes" id="UP000015241">
    <property type="component" value="Unassembled WGS sequence"/>
</dbReference>
<proteinExistence type="predicted"/>
<feature type="transmembrane region" description="Helical" evidence="2">
    <location>
        <begin position="152"/>
        <end position="180"/>
    </location>
</feature>
<organism evidence="4 5">
    <name type="scientific">Fomitopsis schrenkii</name>
    <name type="common">Brown rot fungus</name>
    <dbReference type="NCBI Taxonomy" id="2126942"/>
    <lineage>
        <taxon>Eukaryota</taxon>
        <taxon>Fungi</taxon>
        <taxon>Dikarya</taxon>
        <taxon>Basidiomycota</taxon>
        <taxon>Agaricomycotina</taxon>
        <taxon>Agaricomycetes</taxon>
        <taxon>Polyporales</taxon>
        <taxon>Fomitopsis</taxon>
    </lineage>
</organism>
<dbReference type="AlphaFoldDB" id="S8DV70"/>
<feature type="transmembrane region" description="Helical" evidence="2">
    <location>
        <begin position="76"/>
        <end position="95"/>
    </location>
</feature>
<dbReference type="EMBL" id="KE504188">
    <property type="protein sequence ID" value="EPS96482.1"/>
    <property type="molecule type" value="Genomic_DNA"/>
</dbReference>
<keyword evidence="2" id="KW-1133">Transmembrane helix</keyword>
<feature type="non-terminal residue" evidence="4">
    <location>
        <position position="1"/>
    </location>
</feature>
<feature type="compositionally biased region" description="Acidic residues" evidence="1">
    <location>
        <begin position="273"/>
        <end position="285"/>
    </location>
</feature>
<dbReference type="HOGENOM" id="CLU_035509_7_0_1"/>
<gene>
    <name evidence="4" type="ORF">FOMPIDRAFT_47930</name>
</gene>
<dbReference type="OrthoDB" id="2686513at2759"/>
<feature type="domain" description="DUF6533" evidence="3">
    <location>
        <begin position="4"/>
        <end position="49"/>
    </location>
</feature>
<keyword evidence="2" id="KW-0812">Transmembrane</keyword>
<evidence type="ECO:0000256" key="2">
    <source>
        <dbReference type="SAM" id="Phobius"/>
    </source>
</evidence>
<evidence type="ECO:0000256" key="1">
    <source>
        <dbReference type="SAM" id="MobiDB-lite"/>
    </source>
</evidence>
<evidence type="ECO:0000313" key="4">
    <source>
        <dbReference type="EMBL" id="EPS96482.1"/>
    </source>
</evidence>
<dbReference type="InParanoid" id="S8DV70"/>
<sequence length="304" mass="34377">VHNYLHLVGMTIFYYDYALTFGDEYTRIWKQRATRSNYLFFLNRYLTFFGDVAVNVGNFYSFKTTHVSMLCSQYAFYRQALLIFAQVVVCIILYLRTSALYSHSRPVSCLILGVGLSLAGLAIYAVVGQHSTISLSGGCHTASSRITYVSRLLYMSLSGLAVAWESLFVFDCMIFSLTMYKTWKHRQMLRNDRLNLVTMMSRDGNVSVTMLSRIMLNLHEGVAIQSAADLSSSDNITTLLFTSRIAMHEDDMLTGRILGDLSVRESRYVEDLPSADETLDQEEAIEMVPSGHRHKSTSRSDSDG</sequence>
<evidence type="ECO:0000259" key="3">
    <source>
        <dbReference type="Pfam" id="PF20151"/>
    </source>
</evidence>
<feature type="transmembrane region" description="Helical" evidence="2">
    <location>
        <begin position="37"/>
        <end position="56"/>
    </location>
</feature>
<keyword evidence="5" id="KW-1185">Reference proteome</keyword>
<dbReference type="eggNOG" id="ENOG502SP5C">
    <property type="taxonomic scope" value="Eukaryota"/>
</dbReference>
<protein>
    <recommendedName>
        <fullName evidence="3">DUF6533 domain-containing protein</fullName>
    </recommendedName>
</protein>
<keyword evidence="2" id="KW-0472">Membrane</keyword>